<comment type="caution">
    <text evidence="3">The sequence shown here is derived from an EMBL/GenBank/DDBJ whole genome shotgun (WGS) entry which is preliminary data.</text>
</comment>
<gene>
    <name evidence="3" type="ORF">FHS89_002241</name>
</gene>
<evidence type="ECO:0008006" key="5">
    <source>
        <dbReference type="Google" id="ProtNLM"/>
    </source>
</evidence>
<keyword evidence="1" id="KW-0812">Transmembrane</keyword>
<dbReference type="AlphaFoldDB" id="A0A840X2Y2"/>
<feature type="chain" id="PRO_5033037143" description="Peptidase M23" evidence="2">
    <location>
        <begin position="17"/>
        <end position="54"/>
    </location>
</feature>
<evidence type="ECO:0000313" key="3">
    <source>
        <dbReference type="EMBL" id="MBB5516215.1"/>
    </source>
</evidence>
<evidence type="ECO:0000256" key="2">
    <source>
        <dbReference type="SAM" id="SignalP"/>
    </source>
</evidence>
<name>A0A840X2Y2_9RHOB</name>
<proteinExistence type="predicted"/>
<feature type="signal peptide" evidence="2">
    <location>
        <begin position="1"/>
        <end position="16"/>
    </location>
</feature>
<evidence type="ECO:0000256" key="1">
    <source>
        <dbReference type="SAM" id="Phobius"/>
    </source>
</evidence>
<dbReference type="RefSeq" id="WP_184011605.1">
    <property type="nucleotide sequence ID" value="NZ_JACIJS010000006.1"/>
</dbReference>
<dbReference type="Proteomes" id="UP000553766">
    <property type="component" value="Unassembled WGS sequence"/>
</dbReference>
<evidence type="ECO:0000313" key="4">
    <source>
        <dbReference type="Proteomes" id="UP000553766"/>
    </source>
</evidence>
<accession>A0A840X2Y2</accession>
<dbReference type="EMBL" id="JACIJS010000006">
    <property type="protein sequence ID" value="MBB5516215.1"/>
    <property type="molecule type" value="Genomic_DNA"/>
</dbReference>
<keyword evidence="1" id="KW-0472">Membrane</keyword>
<organism evidence="3 4">
    <name type="scientific">Rubricella aquisinus</name>
    <dbReference type="NCBI Taxonomy" id="2028108"/>
    <lineage>
        <taxon>Bacteria</taxon>
        <taxon>Pseudomonadati</taxon>
        <taxon>Pseudomonadota</taxon>
        <taxon>Alphaproteobacteria</taxon>
        <taxon>Rhodobacterales</taxon>
        <taxon>Paracoccaceae</taxon>
        <taxon>Rubricella</taxon>
    </lineage>
</organism>
<feature type="transmembrane region" description="Helical" evidence="1">
    <location>
        <begin position="26"/>
        <end position="50"/>
    </location>
</feature>
<sequence length="54" mass="5377">MRITIGLILMTGAAQAHSGAHMHPHGAEFGIGAMALALLVGAGVGAAIMARVKK</sequence>
<reference evidence="3 4" key="1">
    <citation type="submission" date="2020-08" db="EMBL/GenBank/DDBJ databases">
        <title>Genomic Encyclopedia of Type Strains, Phase IV (KMG-IV): sequencing the most valuable type-strain genomes for metagenomic binning, comparative biology and taxonomic classification.</title>
        <authorList>
            <person name="Goeker M."/>
        </authorList>
    </citation>
    <scope>NUCLEOTIDE SEQUENCE [LARGE SCALE GENOMIC DNA]</scope>
    <source>
        <strain evidence="3 4">DSM 103377</strain>
    </source>
</reference>
<keyword evidence="1" id="KW-1133">Transmembrane helix</keyword>
<keyword evidence="2" id="KW-0732">Signal</keyword>
<keyword evidence="4" id="KW-1185">Reference proteome</keyword>
<protein>
    <recommendedName>
        <fullName evidence="5">Peptidase M23</fullName>
    </recommendedName>
</protein>